<organism evidence="1 2">
    <name type="scientific">Schizophyllum amplum</name>
    <dbReference type="NCBI Taxonomy" id="97359"/>
    <lineage>
        <taxon>Eukaryota</taxon>
        <taxon>Fungi</taxon>
        <taxon>Dikarya</taxon>
        <taxon>Basidiomycota</taxon>
        <taxon>Agaricomycotina</taxon>
        <taxon>Agaricomycetes</taxon>
        <taxon>Agaricomycetidae</taxon>
        <taxon>Agaricales</taxon>
        <taxon>Schizophyllaceae</taxon>
        <taxon>Schizophyllum</taxon>
    </lineage>
</organism>
<accession>A0A550CKN3</accession>
<evidence type="ECO:0000313" key="2">
    <source>
        <dbReference type="Proteomes" id="UP000320762"/>
    </source>
</evidence>
<gene>
    <name evidence="1" type="ORF">BD626DRAFT_216981</name>
</gene>
<protein>
    <submittedName>
        <fullName evidence="1">Uncharacterized protein</fullName>
    </submittedName>
</protein>
<sequence length="171" mass="19096">MPKDLYTTSRLPCGIRRMMGLGAWTDCLLSQSLYLSRPTHLDLCARGGMWSPSLSMWPPSRGITMRIFCVLSSQFLRRSFLRPWSHRCSSVRIITLEQLSFATYSRSQSLDRGLRAGAVISHLYILHGLPCLMGGYPTRTPEYRSSTVSHGRLSSGGIHLPHAGVSHSPFS</sequence>
<comment type="caution">
    <text evidence="1">The sequence shown here is derived from an EMBL/GenBank/DDBJ whole genome shotgun (WGS) entry which is preliminary data.</text>
</comment>
<name>A0A550CKN3_9AGAR</name>
<dbReference type="Proteomes" id="UP000320762">
    <property type="component" value="Unassembled WGS sequence"/>
</dbReference>
<evidence type="ECO:0000313" key="1">
    <source>
        <dbReference type="EMBL" id="TRM65333.1"/>
    </source>
</evidence>
<reference evidence="1 2" key="1">
    <citation type="journal article" date="2019" name="New Phytol.">
        <title>Comparative genomics reveals unique wood-decay strategies and fruiting body development in the Schizophyllaceae.</title>
        <authorList>
            <person name="Almasi E."/>
            <person name="Sahu N."/>
            <person name="Krizsan K."/>
            <person name="Balint B."/>
            <person name="Kovacs G.M."/>
            <person name="Kiss B."/>
            <person name="Cseklye J."/>
            <person name="Drula E."/>
            <person name="Henrissat B."/>
            <person name="Nagy I."/>
            <person name="Chovatia M."/>
            <person name="Adam C."/>
            <person name="LaButti K."/>
            <person name="Lipzen A."/>
            <person name="Riley R."/>
            <person name="Grigoriev I.V."/>
            <person name="Nagy L.G."/>
        </authorList>
    </citation>
    <scope>NUCLEOTIDE SEQUENCE [LARGE SCALE GENOMIC DNA]</scope>
    <source>
        <strain evidence="1 2">NL-1724</strain>
    </source>
</reference>
<dbReference type="AlphaFoldDB" id="A0A550CKN3"/>
<proteinExistence type="predicted"/>
<keyword evidence="2" id="KW-1185">Reference proteome</keyword>
<dbReference type="EMBL" id="VDMD01000005">
    <property type="protein sequence ID" value="TRM65333.1"/>
    <property type="molecule type" value="Genomic_DNA"/>
</dbReference>